<reference evidence="2 3" key="1">
    <citation type="submission" date="2019-06" db="EMBL/GenBank/DDBJ databases">
        <title>Amycolatopsis alkalitolerans sp. nov., isolated from Gastrodia elata Blume.</title>
        <authorList>
            <person name="Narsing Rao M.P."/>
            <person name="Li W.J."/>
        </authorList>
    </citation>
    <scope>NUCLEOTIDE SEQUENCE [LARGE SCALE GENOMIC DNA]</scope>
    <source>
        <strain evidence="2 3">SYSUP0005</strain>
    </source>
</reference>
<dbReference type="Proteomes" id="UP000305546">
    <property type="component" value="Unassembled WGS sequence"/>
</dbReference>
<comment type="caution">
    <text evidence="2">The sequence shown here is derived from an EMBL/GenBank/DDBJ whole genome shotgun (WGS) entry which is preliminary data.</text>
</comment>
<name>A0A5C4LRG1_9PSEU</name>
<proteinExistence type="predicted"/>
<protein>
    <submittedName>
        <fullName evidence="2">YfhO family protein</fullName>
    </submittedName>
</protein>
<feature type="transmembrane region" description="Helical" evidence="1">
    <location>
        <begin position="229"/>
        <end position="246"/>
    </location>
</feature>
<feature type="transmembrane region" description="Helical" evidence="1">
    <location>
        <begin position="206"/>
        <end position="222"/>
    </location>
</feature>
<feature type="transmembrane region" description="Helical" evidence="1">
    <location>
        <begin position="338"/>
        <end position="360"/>
    </location>
</feature>
<feature type="transmembrane region" description="Helical" evidence="1">
    <location>
        <begin position="372"/>
        <end position="391"/>
    </location>
</feature>
<gene>
    <name evidence="2" type="ORF">FG385_28560</name>
</gene>
<dbReference type="AlphaFoldDB" id="A0A5C4LRG1"/>
<keyword evidence="3" id="KW-1185">Reference proteome</keyword>
<evidence type="ECO:0000313" key="3">
    <source>
        <dbReference type="Proteomes" id="UP000305546"/>
    </source>
</evidence>
<feature type="transmembrane region" description="Helical" evidence="1">
    <location>
        <begin position="282"/>
        <end position="300"/>
    </location>
</feature>
<evidence type="ECO:0000256" key="1">
    <source>
        <dbReference type="SAM" id="Phobius"/>
    </source>
</evidence>
<sequence>MAEADGSVRDSAPDNESLVRRVGPPVSLFLVLAVLGLVVNGSRLGLDLAGGRLLPVGSLGELWTTYLSGWHQIGGGTASAAPASLAVLGALGAIFTPIGGPHALVAVLLIGDAPLAGLSAYAATRKLPASRWSRVAAAAGYALLPAATASVAQGRLDVVVVHIVLPLVISGIAGLLARTGAGWLPASSACAVGVAVLGAFSPLAQGLALLGLVVGFVVLPPGKSLLRRIASVVVVVVLPLVLLLPWPTVLVNQPSLVLHGLSGPAPAPPAADLVGLDPAGAGAWPIGVAVVVAAIFAVAIRPRALMSPGLGVLVLGACGLAVVLLVPVSPLQGGADSAGFTGVPLLVISAGLLWIVLTALAKGPPVAVLRKLAAAGAVLVILALATGAVLAGRGGPVRSGGGDRLASVQADELARTGRSVLAIGFGDVLTRQTGGRLPRFGDEQIAVTASTPSRLATWESALRQPSSGATRAALEGATASGALFVVLPPGEGPGPIVTLAPDLAVAVQPTKEGRTVLRLLAPSGQVVLVPPGIAKQAVTSSSPSSSEGVTPVDAALPDVRVRVSDGIAGRLLVLSAELEAGWQATVDGKPQPIVPAWGHQVAVSLPAASSEVSIEHPSTLRDVLLLVQVAAALFAAMTAIPIPARPR</sequence>
<feature type="transmembrane region" description="Helical" evidence="1">
    <location>
        <begin position="158"/>
        <end position="176"/>
    </location>
</feature>
<feature type="transmembrane region" description="Helical" evidence="1">
    <location>
        <begin position="26"/>
        <end position="46"/>
    </location>
</feature>
<feature type="transmembrane region" description="Helical" evidence="1">
    <location>
        <begin position="312"/>
        <end position="332"/>
    </location>
</feature>
<feature type="transmembrane region" description="Helical" evidence="1">
    <location>
        <begin position="104"/>
        <end position="123"/>
    </location>
</feature>
<accession>A0A5C4LRG1</accession>
<dbReference type="EMBL" id="VDFW01000035">
    <property type="protein sequence ID" value="TNC21289.1"/>
    <property type="molecule type" value="Genomic_DNA"/>
</dbReference>
<feature type="transmembrane region" description="Helical" evidence="1">
    <location>
        <begin position="135"/>
        <end position="152"/>
    </location>
</feature>
<organism evidence="2 3">
    <name type="scientific">Amycolatopsis alkalitolerans</name>
    <dbReference type="NCBI Taxonomy" id="2547244"/>
    <lineage>
        <taxon>Bacteria</taxon>
        <taxon>Bacillati</taxon>
        <taxon>Actinomycetota</taxon>
        <taxon>Actinomycetes</taxon>
        <taxon>Pseudonocardiales</taxon>
        <taxon>Pseudonocardiaceae</taxon>
        <taxon>Amycolatopsis</taxon>
    </lineage>
</organism>
<keyword evidence="1" id="KW-0472">Membrane</keyword>
<keyword evidence="1" id="KW-0812">Transmembrane</keyword>
<feature type="transmembrane region" description="Helical" evidence="1">
    <location>
        <begin position="80"/>
        <end position="98"/>
    </location>
</feature>
<evidence type="ECO:0000313" key="2">
    <source>
        <dbReference type="EMBL" id="TNC21289.1"/>
    </source>
</evidence>
<keyword evidence="1" id="KW-1133">Transmembrane helix</keyword>
<dbReference type="OrthoDB" id="3734530at2"/>